<keyword evidence="3" id="KW-1185">Reference proteome</keyword>
<dbReference type="InterPro" id="IPR048844">
    <property type="entry name" value="LpdD_chaperone-like"/>
</dbReference>
<reference evidence="3" key="2">
    <citation type="submission" date="2011-02" db="EMBL/GenBank/DDBJ databases">
        <title>The complete genome of Syntrophobotulus glycolicus DSM 8271.</title>
        <authorList>
            <person name="Lucas S."/>
            <person name="Copeland A."/>
            <person name="Lapidus A."/>
            <person name="Bruce D."/>
            <person name="Goodwin L."/>
            <person name="Pitluck S."/>
            <person name="Kyrpides N."/>
            <person name="Mavromatis K."/>
            <person name="Pagani I."/>
            <person name="Ivanova N."/>
            <person name="Mikhailova N."/>
            <person name="Chertkov O."/>
            <person name="Held B."/>
            <person name="Detter J.C."/>
            <person name="Tapia R."/>
            <person name="Han C."/>
            <person name="Land M."/>
            <person name="Hauser L."/>
            <person name="Markowitz V."/>
            <person name="Cheng J.-F."/>
            <person name="Hugenholtz P."/>
            <person name="Woyke T."/>
            <person name="Wu D."/>
            <person name="Spring S."/>
            <person name="Schroeder M."/>
            <person name="Brambilla E."/>
            <person name="Klenk H.-P."/>
            <person name="Eisen J.A."/>
        </authorList>
    </citation>
    <scope>NUCLEOTIDE SEQUENCE [LARGE SCALE GENOMIC DNA]</scope>
    <source>
        <strain evidence="3">DSM 8271 / FlGlyR</strain>
    </source>
</reference>
<accession>F0T1K0</accession>
<name>F0T1K0_SYNGF</name>
<dbReference type="EMBL" id="CP002547">
    <property type="protein sequence ID" value="ADY56341.1"/>
    <property type="molecule type" value="Genomic_DNA"/>
</dbReference>
<dbReference type="Pfam" id="PF21758">
    <property type="entry name" value="PAC_bac"/>
    <property type="match status" value="1"/>
</dbReference>
<dbReference type="KEGG" id="sgy:Sgly_2048"/>
<feature type="domain" description="Prenylated flavin chaperone LpdD-like" evidence="1">
    <location>
        <begin position="11"/>
        <end position="121"/>
    </location>
</feature>
<dbReference type="HOGENOM" id="CLU_139132_1_1_9"/>
<evidence type="ECO:0000313" key="3">
    <source>
        <dbReference type="Proteomes" id="UP000007488"/>
    </source>
</evidence>
<organism evidence="2 3">
    <name type="scientific">Syntrophobotulus glycolicus (strain DSM 8271 / FlGlyR)</name>
    <dbReference type="NCBI Taxonomy" id="645991"/>
    <lineage>
        <taxon>Bacteria</taxon>
        <taxon>Bacillati</taxon>
        <taxon>Bacillota</taxon>
        <taxon>Clostridia</taxon>
        <taxon>Eubacteriales</taxon>
        <taxon>Desulfitobacteriaceae</taxon>
        <taxon>Syntrophobotulus</taxon>
    </lineage>
</organism>
<dbReference type="OrthoDB" id="5878625at2"/>
<dbReference type="RefSeq" id="WP_013625208.1">
    <property type="nucleotide sequence ID" value="NC_015172.1"/>
</dbReference>
<dbReference type="Proteomes" id="UP000007488">
    <property type="component" value="Chromosome"/>
</dbReference>
<protein>
    <recommendedName>
        <fullName evidence="1">Prenylated flavin chaperone LpdD-like domain-containing protein</fullName>
    </recommendedName>
</protein>
<proteinExistence type="predicted"/>
<dbReference type="STRING" id="645991.Sgly_2048"/>
<evidence type="ECO:0000259" key="1">
    <source>
        <dbReference type="Pfam" id="PF21758"/>
    </source>
</evidence>
<sequence>MENDLLIFREKQGRIEILFYAVRMGEDLCILISGGDTPHIGAVAVRQVTPGSDWSGDMKMIVLPGHREGEVIGVVADQISSALNKNVAVCCGIHLDKATKDEISIVKEMLVKMTARLIQALSSPNSDQQ</sequence>
<dbReference type="AlphaFoldDB" id="F0T1K0"/>
<reference evidence="2 3" key="1">
    <citation type="journal article" date="2011" name="Stand. Genomic Sci.">
        <title>Complete genome sequence of Syntrophobotulus glycolicus type strain (FlGlyR).</title>
        <authorList>
            <person name="Han C."/>
            <person name="Mwirichia R."/>
            <person name="Chertkov O."/>
            <person name="Held B."/>
            <person name="Lapidus A."/>
            <person name="Nolan M."/>
            <person name="Lucas S."/>
            <person name="Hammon N."/>
            <person name="Deshpande S."/>
            <person name="Cheng J.F."/>
            <person name="Tapia R."/>
            <person name="Goodwin L."/>
            <person name="Pitluck S."/>
            <person name="Huntemann M."/>
            <person name="Liolios K."/>
            <person name="Ivanova N."/>
            <person name="Pagani I."/>
            <person name="Mavromatis K."/>
            <person name="Ovchinikova G."/>
            <person name="Pati A."/>
            <person name="Chen A."/>
            <person name="Palaniappan K."/>
            <person name="Land M."/>
            <person name="Hauser L."/>
            <person name="Brambilla E.M."/>
            <person name="Rohde M."/>
            <person name="Spring S."/>
            <person name="Sikorski J."/>
            <person name="Goker M."/>
            <person name="Woyke T."/>
            <person name="Bristow J."/>
            <person name="Eisen J.A."/>
            <person name="Markowitz V."/>
            <person name="Hugenholtz P."/>
            <person name="Kyrpides N.C."/>
            <person name="Klenk H.P."/>
            <person name="Detter J.C."/>
        </authorList>
    </citation>
    <scope>NUCLEOTIDE SEQUENCE [LARGE SCALE GENOMIC DNA]</scope>
    <source>
        <strain evidence="3">DSM 8271 / FlGlyR</strain>
    </source>
</reference>
<evidence type="ECO:0000313" key="2">
    <source>
        <dbReference type="EMBL" id="ADY56341.1"/>
    </source>
</evidence>
<gene>
    <name evidence="2" type="ordered locus">Sgly_2048</name>
</gene>